<dbReference type="Proteomes" id="UP000298652">
    <property type="component" value="Chromosome 2"/>
</dbReference>
<evidence type="ECO:0000256" key="1">
    <source>
        <dbReference type="SAM" id="SignalP"/>
    </source>
</evidence>
<protein>
    <submittedName>
        <fullName evidence="2">Uncharacterized protein</fullName>
    </submittedName>
</protein>
<evidence type="ECO:0000313" key="3">
    <source>
        <dbReference type="Proteomes" id="UP000298652"/>
    </source>
</evidence>
<accession>A0A4U6VQA5</accession>
<organism evidence="2 3">
    <name type="scientific">Setaria viridis</name>
    <name type="common">Green bristlegrass</name>
    <name type="synonym">Setaria italica subsp. viridis</name>
    <dbReference type="NCBI Taxonomy" id="4556"/>
    <lineage>
        <taxon>Eukaryota</taxon>
        <taxon>Viridiplantae</taxon>
        <taxon>Streptophyta</taxon>
        <taxon>Embryophyta</taxon>
        <taxon>Tracheophyta</taxon>
        <taxon>Spermatophyta</taxon>
        <taxon>Magnoliopsida</taxon>
        <taxon>Liliopsida</taxon>
        <taxon>Poales</taxon>
        <taxon>Poaceae</taxon>
        <taxon>PACMAD clade</taxon>
        <taxon>Panicoideae</taxon>
        <taxon>Panicodae</taxon>
        <taxon>Paniceae</taxon>
        <taxon>Cenchrinae</taxon>
        <taxon>Setaria</taxon>
    </lineage>
</organism>
<dbReference type="AlphaFoldDB" id="A0A4U6VQA5"/>
<keyword evidence="1" id="KW-0732">Signal</keyword>
<keyword evidence="3" id="KW-1185">Reference proteome</keyword>
<sequence>MSFYMYLGVLFFFMHHGSSNSRVYTNHASSPYDLNKMREKHSKKIYMSVRQE</sequence>
<feature type="signal peptide" evidence="1">
    <location>
        <begin position="1"/>
        <end position="19"/>
    </location>
</feature>
<reference evidence="2" key="1">
    <citation type="submission" date="2019-03" db="EMBL/GenBank/DDBJ databases">
        <title>WGS assembly of Setaria viridis.</title>
        <authorList>
            <person name="Huang P."/>
            <person name="Jenkins J."/>
            <person name="Grimwood J."/>
            <person name="Barry K."/>
            <person name="Healey A."/>
            <person name="Mamidi S."/>
            <person name="Sreedasyam A."/>
            <person name="Shu S."/>
            <person name="Feldman M."/>
            <person name="Wu J."/>
            <person name="Yu Y."/>
            <person name="Chen C."/>
            <person name="Johnson J."/>
            <person name="Rokhsar D."/>
            <person name="Baxter I."/>
            <person name="Schmutz J."/>
            <person name="Brutnell T."/>
            <person name="Kellogg E."/>
        </authorList>
    </citation>
    <scope>NUCLEOTIDE SEQUENCE [LARGE SCALE GENOMIC DNA]</scope>
</reference>
<evidence type="ECO:0000313" key="2">
    <source>
        <dbReference type="EMBL" id="TKW29959.1"/>
    </source>
</evidence>
<proteinExistence type="predicted"/>
<dbReference type="Gramene" id="TKW29959">
    <property type="protein sequence ID" value="TKW29959"/>
    <property type="gene ID" value="SEVIR_2G001875v2"/>
</dbReference>
<feature type="chain" id="PRO_5020615279" evidence="1">
    <location>
        <begin position="20"/>
        <end position="52"/>
    </location>
</feature>
<gene>
    <name evidence="2" type="ORF">SEVIR_2G001875v2</name>
</gene>
<dbReference type="EMBL" id="CM016553">
    <property type="protein sequence ID" value="TKW29959.1"/>
    <property type="molecule type" value="Genomic_DNA"/>
</dbReference>
<name>A0A4U6VQA5_SETVI</name>